<dbReference type="InterPro" id="IPR050466">
    <property type="entry name" value="Carboxylest/Gibb_receptor"/>
</dbReference>
<proteinExistence type="evidence at transcript level"/>
<dbReference type="eggNOG" id="KOG1515">
    <property type="taxonomic scope" value="Eukaryota"/>
</dbReference>
<keyword evidence="6" id="KW-1185">Reference proteome</keyword>
<evidence type="ECO:0000256" key="1">
    <source>
        <dbReference type="ARBA" id="ARBA00010515"/>
    </source>
</evidence>
<evidence type="ECO:0000256" key="2">
    <source>
        <dbReference type="ARBA" id="ARBA00022801"/>
    </source>
</evidence>
<dbReference type="Proteomes" id="UP000001514">
    <property type="component" value="Unassembled WGS sequence"/>
</dbReference>
<evidence type="ECO:0000259" key="3">
    <source>
        <dbReference type="Pfam" id="PF07859"/>
    </source>
</evidence>
<accession>A9LY07</accession>
<dbReference type="GO" id="GO:0016787">
    <property type="term" value="F:hydrolase activity"/>
    <property type="evidence" value="ECO:0007669"/>
    <property type="project" value="UniProtKB-KW"/>
</dbReference>
<dbReference type="FunCoup" id="A9LY07">
    <property type="interactions" value="888"/>
</dbReference>
<protein>
    <submittedName>
        <fullName evidence="4">Putative gibberellin receptor</fullName>
    </submittedName>
</protein>
<comment type="similarity">
    <text evidence="1">Belongs to the 'GDXG' lipolytic enzyme family.</text>
</comment>
<dbReference type="InterPro" id="IPR002168">
    <property type="entry name" value="Lipase_GDXG_HIS_AS"/>
</dbReference>
<dbReference type="KEGG" id="smo:SELMODRAFT_418575"/>
<dbReference type="HOGENOM" id="CLU_012494_22_1_1"/>
<dbReference type="EMBL" id="GL377603">
    <property type="protein sequence ID" value="EFJ20285.1"/>
    <property type="molecule type" value="Genomic_DNA"/>
</dbReference>
<dbReference type="OrthoDB" id="408631at2759"/>
<dbReference type="PANTHER" id="PTHR23024:SF492">
    <property type="entry name" value="GIBBERELLIN RECEPTOR GID1C"/>
    <property type="match status" value="1"/>
</dbReference>
<sequence>MNSCSKAILKPSKDVVPLSTWILISKLKVEYMLTRGADGSFNRNLAEFHDRKASASLAPHDGVASMDVTIDRSSGLWSRIFLPAIAYAQEEQANRDDKVPIIFYFHGGSYAHSSANTALYDMVCRQLCRTCRAVVISVNYRRAPEHRCPAAYRDGLAALRWLRLQAARHVAATWLPPGADLSRCFLAGDSSGGNMVHHVGVAAATARHELWPVRVVGHVLLMPMFGGVERTASERRLDGQYFVTVKDRDYYWKLFLPEGADRDHPACNVFGPGSDAERVLGEIPVPKSLVVVAGLDLTQDWQLRYARGMERSGKSVEVLVLEDTPVGFFIFPNTEQYYRVMDKIRGFVRDEQEPMDSST</sequence>
<dbReference type="InterPro" id="IPR029058">
    <property type="entry name" value="AB_hydrolase_fold"/>
</dbReference>
<dbReference type="InParanoid" id="A9LY07"/>
<dbReference type="AlphaFoldDB" id="A9LY07"/>
<reference evidence="4" key="1">
    <citation type="journal article" date="2008" name="Plant Cell">
        <title>The GID1-Mediated GA Perception Mechanism is Conserved in the Lycophyte Selaginella moellendorffii but not in the Bryophyte Physcomitrella patens.</title>
        <authorList>
            <person name="Hirano K."/>
            <person name="Nakajima M."/>
            <person name="Asano K."/>
            <person name="Nishiyama T."/>
            <person name="Sakakibara H."/>
            <person name="Kojima M."/>
            <person name="Katoh E."/>
            <person name="Xiang H."/>
            <person name="Tanahashi T."/>
            <person name="Hasebe M."/>
            <person name="Banks J.A."/>
            <person name="Ashikari M."/>
            <person name="Kitano H."/>
            <person name="Ueguchi-Tanaka M."/>
            <person name="Matsuoka M."/>
        </authorList>
    </citation>
    <scope>NUCLEOTIDE SEQUENCE</scope>
</reference>
<dbReference type="SUPFAM" id="SSF53474">
    <property type="entry name" value="alpha/beta-Hydrolases"/>
    <property type="match status" value="1"/>
</dbReference>
<dbReference type="GeneID" id="9658997"/>
<dbReference type="SMR" id="A9LY07"/>
<evidence type="ECO:0000313" key="4">
    <source>
        <dbReference type="EMBL" id="ABX10756.1"/>
    </source>
</evidence>
<evidence type="ECO:0000313" key="5">
    <source>
        <dbReference type="EMBL" id="EFJ20285.1"/>
    </source>
</evidence>
<organism evidence="4">
    <name type="scientific">Selaginella moellendorffii</name>
    <name type="common">Spikemoss</name>
    <dbReference type="NCBI Taxonomy" id="88036"/>
    <lineage>
        <taxon>Eukaryota</taxon>
        <taxon>Viridiplantae</taxon>
        <taxon>Streptophyta</taxon>
        <taxon>Embryophyta</taxon>
        <taxon>Tracheophyta</taxon>
        <taxon>Lycopodiopsida</taxon>
        <taxon>Selaginellales</taxon>
        <taxon>Selaginellaceae</taxon>
        <taxon>Selaginella</taxon>
    </lineage>
</organism>
<dbReference type="STRING" id="88036.A9LY07"/>
<reference evidence="5 6" key="2">
    <citation type="journal article" date="2011" name="Science">
        <title>The Selaginella genome identifies genetic changes associated with the evolution of vascular plants.</title>
        <authorList>
            <person name="Banks J.A."/>
            <person name="Nishiyama T."/>
            <person name="Hasebe M."/>
            <person name="Bowman J.L."/>
            <person name="Gribskov M."/>
            <person name="dePamphilis C."/>
            <person name="Albert V.A."/>
            <person name="Aono N."/>
            <person name="Aoyama T."/>
            <person name="Ambrose B.A."/>
            <person name="Ashton N.W."/>
            <person name="Axtell M.J."/>
            <person name="Barker E."/>
            <person name="Barker M.S."/>
            <person name="Bennetzen J.L."/>
            <person name="Bonawitz N.D."/>
            <person name="Chapple C."/>
            <person name="Cheng C."/>
            <person name="Correa L.G."/>
            <person name="Dacre M."/>
            <person name="DeBarry J."/>
            <person name="Dreyer I."/>
            <person name="Elias M."/>
            <person name="Engstrom E.M."/>
            <person name="Estelle M."/>
            <person name="Feng L."/>
            <person name="Finet C."/>
            <person name="Floyd S.K."/>
            <person name="Frommer W.B."/>
            <person name="Fujita T."/>
            <person name="Gramzow L."/>
            <person name="Gutensohn M."/>
            <person name="Harholt J."/>
            <person name="Hattori M."/>
            <person name="Heyl A."/>
            <person name="Hirai T."/>
            <person name="Hiwatashi Y."/>
            <person name="Ishikawa M."/>
            <person name="Iwata M."/>
            <person name="Karol K.G."/>
            <person name="Koehler B."/>
            <person name="Kolukisaoglu U."/>
            <person name="Kubo M."/>
            <person name="Kurata T."/>
            <person name="Lalonde S."/>
            <person name="Li K."/>
            <person name="Li Y."/>
            <person name="Litt A."/>
            <person name="Lyons E."/>
            <person name="Manning G."/>
            <person name="Maruyama T."/>
            <person name="Michael T.P."/>
            <person name="Mikami K."/>
            <person name="Miyazaki S."/>
            <person name="Morinaga S."/>
            <person name="Murata T."/>
            <person name="Mueller-Roeber B."/>
            <person name="Nelson D.R."/>
            <person name="Obara M."/>
            <person name="Oguri Y."/>
            <person name="Olmstead R.G."/>
            <person name="Onodera N."/>
            <person name="Petersen B.L."/>
            <person name="Pils B."/>
            <person name="Prigge M."/>
            <person name="Rensing S.A."/>
            <person name="Riano-Pachon D.M."/>
            <person name="Roberts A.W."/>
            <person name="Sato Y."/>
            <person name="Scheller H.V."/>
            <person name="Schulz B."/>
            <person name="Schulz C."/>
            <person name="Shakirov E.V."/>
            <person name="Shibagaki N."/>
            <person name="Shinohara N."/>
            <person name="Shippen D.E."/>
            <person name="Soerensen I."/>
            <person name="Sotooka R."/>
            <person name="Sugimoto N."/>
            <person name="Sugita M."/>
            <person name="Sumikawa N."/>
            <person name="Tanurdzic M."/>
            <person name="Theissen G."/>
            <person name="Ulvskov P."/>
            <person name="Wakazuki S."/>
            <person name="Weng J.K."/>
            <person name="Willats W.W."/>
            <person name="Wipf D."/>
            <person name="Wolf P.G."/>
            <person name="Yang L."/>
            <person name="Zimmer A.D."/>
            <person name="Zhu Q."/>
            <person name="Mitros T."/>
            <person name="Hellsten U."/>
            <person name="Loque D."/>
            <person name="Otillar R."/>
            <person name="Salamov A."/>
            <person name="Schmutz J."/>
            <person name="Shapiro H."/>
            <person name="Lindquist E."/>
            <person name="Lucas S."/>
            <person name="Rokhsar D."/>
            <person name="Grigoriev I.V."/>
        </authorList>
    </citation>
    <scope>NUCLEOTIDE SEQUENCE [LARGE SCALE GENOMIC DNA]</scope>
</reference>
<feature type="domain" description="Alpha/beta hydrolase fold-3" evidence="3">
    <location>
        <begin position="102"/>
        <end position="329"/>
    </location>
</feature>
<dbReference type="Gene3D" id="3.40.50.1820">
    <property type="entry name" value="alpha/beta hydrolase"/>
    <property type="match status" value="1"/>
</dbReference>
<dbReference type="EMBL" id="EU262742">
    <property type="protein sequence ID" value="ABX10756.1"/>
    <property type="molecule type" value="mRNA"/>
</dbReference>
<keyword evidence="4" id="KW-0675">Receptor</keyword>
<keyword evidence="2" id="KW-0378">Hydrolase</keyword>
<dbReference type="Pfam" id="PF07859">
    <property type="entry name" value="Abhydrolase_3"/>
    <property type="match status" value="1"/>
</dbReference>
<evidence type="ECO:0000313" key="6">
    <source>
        <dbReference type="Proteomes" id="UP000001514"/>
    </source>
</evidence>
<name>A9LY07_SELML</name>
<dbReference type="Gramene" id="EFJ20285">
    <property type="protein sequence ID" value="EFJ20285"/>
    <property type="gene ID" value="SELMODRAFT_418575"/>
</dbReference>
<gene>
    <name evidence="5" type="primary">GID1a-1</name>
    <name evidence="5" type="ORF">SELMODRAFT_418575</name>
</gene>
<dbReference type="PANTHER" id="PTHR23024">
    <property type="entry name" value="ARYLACETAMIDE DEACETYLASE"/>
    <property type="match status" value="1"/>
</dbReference>
<dbReference type="InterPro" id="IPR013094">
    <property type="entry name" value="AB_hydrolase_3"/>
</dbReference>
<dbReference type="OMA" id="CRNAVET"/>
<dbReference type="PROSITE" id="PS01173">
    <property type="entry name" value="LIPASE_GDXG_HIS"/>
    <property type="match status" value="1"/>
</dbReference>